<dbReference type="EMBL" id="QMEB01000176">
    <property type="protein sequence ID" value="NMG21606.1"/>
    <property type="molecule type" value="Genomic_DNA"/>
</dbReference>
<dbReference type="RefSeq" id="WP_169156837.1">
    <property type="nucleotide sequence ID" value="NZ_CAWPJE010000171.1"/>
</dbReference>
<accession>A0ABX1PB50</accession>
<sequence>MATPNPSTSAPSASPSQTATSALSYGDFFLTNLSQSFATINSDNQADTSATADGGTATVYNNAVVETDDTKVLTFATSSASGENRDFFALAETHAIIVGNLFIDAGKTLSFNFTSTLDLETLKNASQQIDNASAIREVSFFLYDTSDIPKEKLPDYLANLLSDPDSIEKKPLVFFSLSGNLNTLSNDNYLTSKKSENVTISSELKDSNFAGTQKFASIFVRGSVKRSFNNQANITLVALRRGQAKVTAPEPSPTLTLRSTKPKLLGVATQGRHQGATSNRFSDRKTMKVTVGK</sequence>
<evidence type="ECO:0000313" key="2">
    <source>
        <dbReference type="EMBL" id="NMG21606.1"/>
    </source>
</evidence>
<protein>
    <submittedName>
        <fullName evidence="2">Uncharacterized protein</fullName>
    </submittedName>
</protein>
<keyword evidence="3" id="KW-1185">Reference proteome</keyword>
<dbReference type="Proteomes" id="UP000718564">
    <property type="component" value="Unassembled WGS sequence"/>
</dbReference>
<gene>
    <name evidence="2" type="ORF">DP116_19990</name>
</gene>
<name>A0ABX1PB50_9CYAN</name>
<evidence type="ECO:0000256" key="1">
    <source>
        <dbReference type="SAM" id="MobiDB-lite"/>
    </source>
</evidence>
<proteinExistence type="predicted"/>
<comment type="caution">
    <text evidence="2">The sequence shown here is derived from an EMBL/GenBank/DDBJ whole genome shotgun (WGS) entry which is preliminary data.</text>
</comment>
<reference evidence="2 3" key="1">
    <citation type="submission" date="2018-06" db="EMBL/GenBank/DDBJ databases">
        <title>Comparative genomics of Brasilonema spp. strains.</title>
        <authorList>
            <person name="Alvarenga D.O."/>
            <person name="Fiore M.F."/>
            <person name="Varani A.M."/>
        </authorList>
    </citation>
    <scope>NUCLEOTIDE SEQUENCE [LARGE SCALE GENOMIC DNA]</scope>
    <source>
        <strain evidence="2 3">SPC951</strain>
    </source>
</reference>
<organism evidence="2 3">
    <name type="scientific">Brasilonema bromeliae SPC951</name>
    <dbReference type="NCBI Taxonomy" id="385972"/>
    <lineage>
        <taxon>Bacteria</taxon>
        <taxon>Bacillati</taxon>
        <taxon>Cyanobacteriota</taxon>
        <taxon>Cyanophyceae</taxon>
        <taxon>Nostocales</taxon>
        <taxon>Scytonemataceae</taxon>
        <taxon>Brasilonema</taxon>
        <taxon>Bromeliae group (in: Brasilonema)</taxon>
    </lineage>
</organism>
<evidence type="ECO:0000313" key="3">
    <source>
        <dbReference type="Proteomes" id="UP000718564"/>
    </source>
</evidence>
<feature type="region of interest" description="Disordered" evidence="1">
    <location>
        <begin position="272"/>
        <end position="293"/>
    </location>
</feature>